<feature type="transmembrane region" description="Helical" evidence="21">
    <location>
        <begin position="73"/>
        <end position="93"/>
    </location>
</feature>
<evidence type="ECO:0000256" key="21">
    <source>
        <dbReference type="SAM" id="Phobius"/>
    </source>
</evidence>
<reference evidence="22 23" key="1">
    <citation type="journal article" date="2016" name="Environ. Microbiol.">
        <title>Genomic resolution of a cold subsurface aquifer community provides metabolic insights for novel microbes adapted to high CO concentrations.</title>
        <authorList>
            <person name="Probst A.J."/>
            <person name="Castelle C.J."/>
            <person name="Singh A."/>
            <person name="Brown C.T."/>
            <person name="Anantharaman K."/>
            <person name="Sharon I."/>
            <person name="Hug L.A."/>
            <person name="Burstein D."/>
            <person name="Emerson J.B."/>
            <person name="Thomas B.C."/>
            <person name="Banfield J.F."/>
        </authorList>
    </citation>
    <scope>NUCLEOTIDE SEQUENCE [LARGE SCALE GENOMIC DNA]</scope>
    <source>
        <strain evidence="22">CG1_02_38_46</strain>
    </source>
</reference>
<evidence type="ECO:0000256" key="4">
    <source>
        <dbReference type="ARBA" id="ARBA00022618"/>
    </source>
</evidence>
<feature type="transmembrane region" description="Helical" evidence="21">
    <location>
        <begin position="40"/>
        <end position="61"/>
    </location>
</feature>
<dbReference type="NCBIfam" id="TIGR02614">
    <property type="entry name" value="ftsW"/>
    <property type="match status" value="1"/>
</dbReference>
<keyword evidence="8" id="KW-0133">Cell shape</keyword>
<comment type="catalytic activity">
    <reaction evidence="20">
        <text>[GlcNAc-(1-&gt;4)-Mur2Ac(oyl-L-Ala-gamma-D-Glu-L-Lys-D-Ala-D-Ala)](n)-di-trans,octa-cis-undecaprenyl diphosphate + beta-D-GlcNAc-(1-&gt;4)-Mur2Ac(oyl-L-Ala-gamma-D-Glu-L-Lys-D-Ala-D-Ala)-di-trans,octa-cis-undecaprenyl diphosphate = [GlcNAc-(1-&gt;4)-Mur2Ac(oyl-L-Ala-gamma-D-Glu-L-Lys-D-Ala-D-Ala)](n+1)-di-trans,octa-cis-undecaprenyl diphosphate + di-trans,octa-cis-undecaprenyl diphosphate + H(+)</text>
        <dbReference type="Rhea" id="RHEA:23708"/>
        <dbReference type="Rhea" id="RHEA-COMP:9602"/>
        <dbReference type="Rhea" id="RHEA-COMP:9603"/>
        <dbReference type="ChEBI" id="CHEBI:15378"/>
        <dbReference type="ChEBI" id="CHEBI:58405"/>
        <dbReference type="ChEBI" id="CHEBI:60033"/>
        <dbReference type="ChEBI" id="CHEBI:78435"/>
        <dbReference type="EC" id="2.4.99.28"/>
    </reaction>
</comment>
<evidence type="ECO:0000256" key="19">
    <source>
        <dbReference type="ARBA" id="ARBA00044770"/>
    </source>
</evidence>
<evidence type="ECO:0000313" key="22">
    <source>
        <dbReference type="EMBL" id="OIN96854.1"/>
    </source>
</evidence>
<comment type="subcellular location">
    <subcellularLocation>
        <location evidence="1">Cell membrane</location>
        <topology evidence="1">Multi-pass membrane protein</topology>
    </subcellularLocation>
</comment>
<feature type="transmembrane region" description="Helical" evidence="21">
    <location>
        <begin position="186"/>
        <end position="204"/>
    </location>
</feature>
<evidence type="ECO:0000256" key="11">
    <source>
        <dbReference type="ARBA" id="ARBA00023136"/>
    </source>
</evidence>
<evidence type="ECO:0000256" key="2">
    <source>
        <dbReference type="ARBA" id="ARBA00004752"/>
    </source>
</evidence>
<dbReference type="EC" id="2.4.99.28" evidence="19"/>
<evidence type="ECO:0000256" key="9">
    <source>
        <dbReference type="ARBA" id="ARBA00022984"/>
    </source>
</evidence>
<dbReference type="STRING" id="1817893.AUJ66_05140"/>
<accession>A0A1J4SFJ5</accession>
<dbReference type="GO" id="GO:0032153">
    <property type="term" value="C:cell division site"/>
    <property type="evidence" value="ECO:0007669"/>
    <property type="project" value="TreeGrafter"/>
</dbReference>
<evidence type="ECO:0000256" key="18">
    <source>
        <dbReference type="ARBA" id="ARBA00041418"/>
    </source>
</evidence>
<evidence type="ECO:0000256" key="12">
    <source>
        <dbReference type="ARBA" id="ARBA00023306"/>
    </source>
</evidence>
<dbReference type="GO" id="GO:0008955">
    <property type="term" value="F:peptidoglycan glycosyltransferase activity"/>
    <property type="evidence" value="ECO:0007669"/>
    <property type="project" value="UniProtKB-EC"/>
</dbReference>
<keyword evidence="5" id="KW-0328">Glycosyltransferase</keyword>
<dbReference type="NCBIfam" id="TIGR02210">
    <property type="entry name" value="rodA_shape"/>
    <property type="match status" value="1"/>
</dbReference>
<evidence type="ECO:0000256" key="10">
    <source>
        <dbReference type="ARBA" id="ARBA00022989"/>
    </source>
</evidence>
<evidence type="ECO:0000256" key="1">
    <source>
        <dbReference type="ARBA" id="ARBA00004651"/>
    </source>
</evidence>
<evidence type="ECO:0000256" key="20">
    <source>
        <dbReference type="ARBA" id="ARBA00049902"/>
    </source>
</evidence>
<evidence type="ECO:0000256" key="3">
    <source>
        <dbReference type="ARBA" id="ARBA00022475"/>
    </source>
</evidence>
<evidence type="ECO:0000256" key="13">
    <source>
        <dbReference type="ARBA" id="ARBA00023316"/>
    </source>
</evidence>
<proteinExistence type="inferred from homology"/>
<evidence type="ECO:0000256" key="8">
    <source>
        <dbReference type="ARBA" id="ARBA00022960"/>
    </source>
</evidence>
<dbReference type="GO" id="GO:0005886">
    <property type="term" value="C:plasma membrane"/>
    <property type="evidence" value="ECO:0007669"/>
    <property type="project" value="UniProtKB-SubCell"/>
</dbReference>
<name>A0A1J4SFJ5_9BACT</name>
<evidence type="ECO:0000256" key="16">
    <source>
        <dbReference type="ARBA" id="ARBA00038053"/>
    </source>
</evidence>
<dbReference type="PANTHER" id="PTHR30474:SF2">
    <property type="entry name" value="PEPTIDOGLYCAN GLYCOSYLTRANSFERASE FTSW-RELATED"/>
    <property type="match status" value="1"/>
</dbReference>
<comment type="similarity">
    <text evidence="16">Belongs to the SEDS family. FtsW subfamily.</text>
</comment>
<dbReference type="InterPro" id="IPR013437">
    <property type="entry name" value="FtsW"/>
</dbReference>
<dbReference type="GO" id="GO:0008360">
    <property type="term" value="P:regulation of cell shape"/>
    <property type="evidence" value="ECO:0007669"/>
    <property type="project" value="UniProtKB-KW"/>
</dbReference>
<dbReference type="InterPro" id="IPR011923">
    <property type="entry name" value="RodA/MrdB"/>
</dbReference>
<comment type="caution">
    <text evidence="22">The sequence shown here is derived from an EMBL/GenBank/DDBJ whole genome shotgun (WGS) entry which is preliminary data.</text>
</comment>
<feature type="transmembrane region" description="Helical" evidence="21">
    <location>
        <begin position="137"/>
        <end position="156"/>
    </location>
</feature>
<evidence type="ECO:0000313" key="23">
    <source>
        <dbReference type="Proteomes" id="UP000182278"/>
    </source>
</evidence>
<evidence type="ECO:0000256" key="7">
    <source>
        <dbReference type="ARBA" id="ARBA00022692"/>
    </source>
</evidence>
<keyword evidence="10 21" id="KW-1133">Transmembrane helix</keyword>
<evidence type="ECO:0000256" key="5">
    <source>
        <dbReference type="ARBA" id="ARBA00022676"/>
    </source>
</evidence>
<dbReference type="GO" id="GO:0071555">
    <property type="term" value="P:cell wall organization"/>
    <property type="evidence" value="ECO:0007669"/>
    <property type="project" value="UniProtKB-KW"/>
</dbReference>
<keyword evidence="13" id="KW-0961">Cell wall biogenesis/degradation</keyword>
<evidence type="ECO:0000256" key="14">
    <source>
        <dbReference type="ARBA" id="ARBA00032370"/>
    </source>
</evidence>
<feature type="transmembrane region" description="Helical" evidence="21">
    <location>
        <begin position="271"/>
        <end position="291"/>
    </location>
</feature>
<dbReference type="PANTHER" id="PTHR30474">
    <property type="entry name" value="CELL CYCLE PROTEIN"/>
    <property type="match status" value="1"/>
</dbReference>
<dbReference type="GO" id="GO:0051301">
    <property type="term" value="P:cell division"/>
    <property type="evidence" value="ECO:0007669"/>
    <property type="project" value="UniProtKB-KW"/>
</dbReference>
<keyword evidence="11 21" id="KW-0472">Membrane</keyword>
<dbReference type="Pfam" id="PF01098">
    <property type="entry name" value="FTSW_RODA_SPOVE"/>
    <property type="match status" value="1"/>
</dbReference>
<feature type="transmembrane region" description="Helical" evidence="21">
    <location>
        <begin position="162"/>
        <end position="179"/>
    </location>
</feature>
<dbReference type="EMBL" id="MNUO01000075">
    <property type="protein sequence ID" value="OIN96854.1"/>
    <property type="molecule type" value="Genomic_DNA"/>
</dbReference>
<keyword evidence="12" id="KW-0131">Cell cycle</keyword>
<keyword evidence="6" id="KW-0808">Transferase</keyword>
<dbReference type="Proteomes" id="UP000182278">
    <property type="component" value="Unassembled WGS sequence"/>
</dbReference>
<dbReference type="GO" id="GO:0009252">
    <property type="term" value="P:peptidoglycan biosynthetic process"/>
    <property type="evidence" value="ECO:0007669"/>
    <property type="project" value="UniProtKB-KW"/>
</dbReference>
<feature type="transmembrane region" description="Helical" evidence="21">
    <location>
        <begin position="303"/>
        <end position="325"/>
    </location>
</feature>
<feature type="transmembrane region" description="Helical" evidence="21">
    <location>
        <begin position="12"/>
        <end position="34"/>
    </location>
</feature>
<comment type="pathway">
    <text evidence="2">Cell wall biogenesis; peptidoglycan biosynthesis.</text>
</comment>
<evidence type="ECO:0000256" key="6">
    <source>
        <dbReference type="ARBA" id="ARBA00022679"/>
    </source>
</evidence>
<feature type="transmembrane region" description="Helical" evidence="21">
    <location>
        <begin position="337"/>
        <end position="359"/>
    </location>
</feature>
<dbReference type="GO" id="GO:0015648">
    <property type="term" value="F:lipid-linked peptidoglycan transporter activity"/>
    <property type="evidence" value="ECO:0007669"/>
    <property type="project" value="TreeGrafter"/>
</dbReference>
<evidence type="ECO:0000256" key="15">
    <source>
        <dbReference type="ARBA" id="ARBA00033270"/>
    </source>
</evidence>
<dbReference type="InterPro" id="IPR001182">
    <property type="entry name" value="FtsW/RodA"/>
</dbReference>
<gene>
    <name evidence="22" type="ORF">AUJ66_05140</name>
</gene>
<organism evidence="22 23">
    <name type="scientific">Candidatus Desantisbacteria bacterium CG1_02_38_46</name>
    <dbReference type="NCBI Taxonomy" id="1817893"/>
    <lineage>
        <taxon>Bacteria</taxon>
        <taxon>Candidatus Desantisiibacteriota</taxon>
    </lineage>
</organism>
<evidence type="ECO:0000256" key="17">
    <source>
        <dbReference type="ARBA" id="ARBA00041185"/>
    </source>
</evidence>
<keyword evidence="3" id="KW-1003">Cell membrane</keyword>
<sequence>MKKISPDVTIFIITLILVGVGVVMVYSASAIMAAEKFNDPYFFLKKQLCWTLLGLVSMVFFMHLDYRILEKFIYPLFFFSIFLLVLVLIPKFGRLAGGARRWVKIGPVVFQPSELVKLFLIIYLASSLSRKNRKIEGFTNGFLPYLIIIGVIFALIMKQPDFGTAVLLVIISMTMLFISGARMMHILASIICSLPFFYLFVYKVEYRRERVLSFLNPWEDPLGKGFHTIQSLIAMGSGGTTGFGLGGGRQKLFYLPAPHTDFIFSVIGEEFGFVGTGIIIFLFLVFLWQGYRIAAEAREQSGSLLAAGITFLIVFQSFINMGVVSGMLPVKGVPLPFISFGGSSLIFTMSGVGILLSVWRHRKKVKNEK</sequence>
<dbReference type="AlphaFoldDB" id="A0A1J4SFJ5"/>
<keyword evidence="4" id="KW-0132">Cell division</keyword>
<protein>
    <recommendedName>
        <fullName evidence="17">Probable peptidoglycan glycosyltransferase FtsW</fullName>
        <ecNumber evidence="19">2.4.99.28</ecNumber>
    </recommendedName>
    <alternativeName>
        <fullName evidence="18">Cell division protein FtsW</fullName>
    </alternativeName>
    <alternativeName>
        <fullName evidence="15">Cell wall polymerase</fullName>
    </alternativeName>
    <alternativeName>
        <fullName evidence="14">Peptidoglycan polymerase</fullName>
    </alternativeName>
</protein>
<keyword evidence="7 21" id="KW-0812">Transmembrane</keyword>
<keyword evidence="9" id="KW-0573">Peptidoglycan synthesis</keyword>